<feature type="compositionally biased region" description="Gly residues" evidence="1">
    <location>
        <begin position="397"/>
        <end position="406"/>
    </location>
</feature>
<gene>
    <name evidence="2" type="ORF">PPROV_000134700</name>
</gene>
<sequence length="406" mass="43492">MPFDGNAGFSAPINNNYYPPAIYNNNQPQMGYIASANARPADVMEADAEYFGATANVFTPPYNPYNQPPYPPTYNGMPYGQPNTMPRVSSRGYDTKAGGTPRGGYPGNNGYYNNGRQQQYYGGGGGQQQFQTQDYNNGRQQQYYGGGGGQQQYQTQAEGAFGYFGPWRESPYTFYNRPTNPAVASGVVSPYYSANAPYAAAGALTKQAVPFGQAVPDMLANNVTTFACGRSIDSCQLLLTKYKERIPCATQFDCTAIDPSSSCLTFSYGVTTPKVPNNPKVQVCVRCCADTVNQKDPNTGMGLANEFRCTNAAPIKRNLGLQTFNHPFCCANTQAVCGSATTNQFSLGRVSSVSSSVFESGIDGGGMLETRGMDQAAHQRHGVHRSDITGNDVPSNRGGGGRGGRG</sequence>
<dbReference type="AlphaFoldDB" id="A0A830HAG9"/>
<reference evidence="2" key="1">
    <citation type="submission" date="2020-10" db="EMBL/GenBank/DDBJ databases">
        <title>Unveiling of a novel bifunctional photoreceptor, Dualchrome1, isolated from a cosmopolitan green alga.</title>
        <authorList>
            <person name="Suzuki S."/>
            <person name="Kawachi M."/>
        </authorList>
    </citation>
    <scope>NUCLEOTIDE SEQUENCE</scope>
    <source>
        <strain evidence="2">NIES 2893</strain>
    </source>
</reference>
<feature type="region of interest" description="Disordered" evidence="1">
    <location>
        <begin position="90"/>
        <end position="132"/>
    </location>
</feature>
<evidence type="ECO:0000313" key="2">
    <source>
        <dbReference type="EMBL" id="GHP02591.1"/>
    </source>
</evidence>
<keyword evidence="3" id="KW-1185">Reference proteome</keyword>
<dbReference type="EMBL" id="BNJQ01000003">
    <property type="protein sequence ID" value="GHP02591.1"/>
    <property type="molecule type" value="Genomic_DNA"/>
</dbReference>
<name>A0A830HAG9_9CHLO</name>
<feature type="region of interest" description="Disordered" evidence="1">
    <location>
        <begin position="380"/>
        <end position="406"/>
    </location>
</feature>
<evidence type="ECO:0000256" key="1">
    <source>
        <dbReference type="SAM" id="MobiDB-lite"/>
    </source>
</evidence>
<feature type="compositionally biased region" description="Low complexity" evidence="1">
    <location>
        <begin position="108"/>
        <end position="120"/>
    </location>
</feature>
<protein>
    <submittedName>
        <fullName evidence="2">Uncharacterized protein</fullName>
    </submittedName>
</protein>
<organism evidence="2 3">
    <name type="scientific">Pycnococcus provasolii</name>
    <dbReference type="NCBI Taxonomy" id="41880"/>
    <lineage>
        <taxon>Eukaryota</taxon>
        <taxon>Viridiplantae</taxon>
        <taxon>Chlorophyta</taxon>
        <taxon>Pseudoscourfieldiophyceae</taxon>
        <taxon>Pseudoscourfieldiales</taxon>
        <taxon>Pycnococcaceae</taxon>
        <taxon>Pycnococcus</taxon>
    </lineage>
</organism>
<dbReference type="Proteomes" id="UP000660262">
    <property type="component" value="Unassembled WGS sequence"/>
</dbReference>
<evidence type="ECO:0000313" key="3">
    <source>
        <dbReference type="Proteomes" id="UP000660262"/>
    </source>
</evidence>
<proteinExistence type="predicted"/>
<comment type="caution">
    <text evidence="2">The sequence shown here is derived from an EMBL/GenBank/DDBJ whole genome shotgun (WGS) entry which is preliminary data.</text>
</comment>
<accession>A0A830HAG9</accession>